<dbReference type="PROSITE" id="PS00039">
    <property type="entry name" value="DEAD_ATP_HELICASE"/>
    <property type="match status" value="1"/>
</dbReference>
<evidence type="ECO:0000313" key="13">
    <source>
        <dbReference type="Proteomes" id="UP000054408"/>
    </source>
</evidence>
<dbReference type="Proteomes" id="UP000054408">
    <property type="component" value="Unassembled WGS sequence"/>
</dbReference>
<keyword evidence="4 8" id="KW-0347">Helicase</keyword>
<dbReference type="InterPro" id="IPR027417">
    <property type="entry name" value="P-loop_NTPase"/>
</dbReference>
<reference evidence="12 13" key="1">
    <citation type="submission" date="2010-05" db="EMBL/GenBank/DDBJ databases">
        <title>The Genome Sequence of Thecamonas trahens ATCC 50062.</title>
        <authorList>
            <consortium name="The Broad Institute Genome Sequencing Platform"/>
            <person name="Russ C."/>
            <person name="Cuomo C."/>
            <person name="Shea T."/>
            <person name="Young S.K."/>
            <person name="Zeng Q."/>
            <person name="Koehrsen M."/>
            <person name="Haas B."/>
            <person name="Borodovsky M."/>
            <person name="Guigo R."/>
            <person name="Alvarado L."/>
            <person name="Berlin A."/>
            <person name="Bochicchio J."/>
            <person name="Borenstein D."/>
            <person name="Chapman S."/>
            <person name="Chen Z."/>
            <person name="Freedman E."/>
            <person name="Gellesch M."/>
            <person name="Goldberg J."/>
            <person name="Griggs A."/>
            <person name="Gujja S."/>
            <person name="Heilman E."/>
            <person name="Heiman D."/>
            <person name="Hepburn T."/>
            <person name="Howarth C."/>
            <person name="Jen D."/>
            <person name="Larson L."/>
            <person name="Mehta T."/>
            <person name="Park D."/>
            <person name="Pearson M."/>
            <person name="Roberts A."/>
            <person name="Saif S."/>
            <person name="Shenoy N."/>
            <person name="Sisk P."/>
            <person name="Stolte C."/>
            <person name="Sykes S."/>
            <person name="Thomson T."/>
            <person name="Walk T."/>
            <person name="White J."/>
            <person name="Yandava C."/>
            <person name="Burger G."/>
            <person name="Gray M.W."/>
            <person name="Holland P.W.H."/>
            <person name="King N."/>
            <person name="Lang F.B.F."/>
            <person name="Roger A.J."/>
            <person name="Ruiz-Trillo I."/>
            <person name="Lander E."/>
            <person name="Nusbaum C."/>
        </authorList>
    </citation>
    <scope>NUCLEOTIDE SEQUENCE [LARGE SCALE GENOMIC DNA]</scope>
    <source>
        <strain evidence="12 13">ATCC 50062</strain>
    </source>
</reference>
<dbReference type="PROSITE" id="PS51194">
    <property type="entry name" value="HELICASE_CTER"/>
    <property type="match status" value="1"/>
</dbReference>
<evidence type="ECO:0000256" key="5">
    <source>
        <dbReference type="ARBA" id="ARBA00022840"/>
    </source>
</evidence>
<dbReference type="SMART" id="SM00490">
    <property type="entry name" value="HELICc"/>
    <property type="match status" value="1"/>
</dbReference>
<keyword evidence="13" id="KW-1185">Reference proteome</keyword>
<evidence type="ECO:0000256" key="4">
    <source>
        <dbReference type="ARBA" id="ARBA00022806"/>
    </source>
</evidence>
<dbReference type="Gene3D" id="3.40.50.300">
    <property type="entry name" value="P-loop containing nucleotide triphosphate hydrolases"/>
    <property type="match status" value="2"/>
</dbReference>
<dbReference type="Pfam" id="PF00270">
    <property type="entry name" value="DEAD"/>
    <property type="match status" value="1"/>
</dbReference>
<gene>
    <name evidence="12" type="ORF">AMSG_03897</name>
</gene>
<dbReference type="GeneID" id="25563468"/>
<dbReference type="PANTHER" id="PTHR47958">
    <property type="entry name" value="ATP-DEPENDENT RNA HELICASE DBP3"/>
    <property type="match status" value="1"/>
</dbReference>
<accession>A0A0L0D5M1</accession>
<keyword evidence="5 8" id="KW-0067">ATP-binding</keyword>
<evidence type="ECO:0000256" key="3">
    <source>
        <dbReference type="ARBA" id="ARBA00022801"/>
    </source>
</evidence>
<dbReference type="GO" id="GO:0016787">
    <property type="term" value="F:hydrolase activity"/>
    <property type="evidence" value="ECO:0007669"/>
    <property type="project" value="UniProtKB-KW"/>
</dbReference>
<name>A0A0L0D5M1_THETB</name>
<dbReference type="CDD" id="cd18787">
    <property type="entry name" value="SF2_C_DEAD"/>
    <property type="match status" value="1"/>
</dbReference>
<evidence type="ECO:0000313" key="12">
    <source>
        <dbReference type="EMBL" id="KNC47667.1"/>
    </source>
</evidence>
<keyword evidence="2 8" id="KW-0547">Nucleotide-binding</keyword>
<organism evidence="12 13">
    <name type="scientific">Thecamonas trahens ATCC 50062</name>
    <dbReference type="NCBI Taxonomy" id="461836"/>
    <lineage>
        <taxon>Eukaryota</taxon>
        <taxon>Apusozoa</taxon>
        <taxon>Apusomonadida</taxon>
        <taxon>Apusomonadidae</taxon>
        <taxon>Thecamonas</taxon>
    </lineage>
</organism>
<evidence type="ECO:0000256" key="7">
    <source>
        <dbReference type="ARBA" id="ARBA00047984"/>
    </source>
</evidence>
<feature type="domain" description="Helicase C-terminal" evidence="11">
    <location>
        <begin position="463"/>
        <end position="623"/>
    </location>
</feature>
<feature type="region of interest" description="Disordered" evidence="9">
    <location>
        <begin position="1"/>
        <end position="45"/>
    </location>
</feature>
<dbReference type="EMBL" id="GL349448">
    <property type="protein sequence ID" value="KNC47667.1"/>
    <property type="molecule type" value="Genomic_DNA"/>
</dbReference>
<dbReference type="GO" id="GO:0005524">
    <property type="term" value="F:ATP binding"/>
    <property type="evidence" value="ECO:0007669"/>
    <property type="project" value="UniProtKB-KW"/>
</dbReference>
<sequence>MRASRTGTVSGLGMGMSMAKTGASGRSGVQTGGRSVARARAGGSKAKVVAASGLSSDMINAIKESYLVRGRGEGLSTGGSGERAAREKKKKKRQRQRVGRFSAPSKESMEWGDEDDTSEAVDELYANPHTFVPGFGRGRFGGIDLEVKSEGAKFYDELMSKRVAEHPELVKPKDVVEVWARRSGTAVVGGKHWGEKELSEMTARDWNIVREDFDIKVKGAKVPPPLRSWADVGRYSNFPPSLTAGIYDAGYREPTPIQMQAIPVGLEARDIIGLAETGSGKTAAFLLPLLARLSYLPRVSPTTADSGPYAVVLAPTRELAQQIEDEAVKFAAEVEPPLHSCVIVGGTDKTRQLSALRDGQDIVIGTPGRINELIESRYLVLTRAFYIILDEADRMIDMGFAPQVGSILEAMKGEVSGENGKALQRQTVMFSATMAPEVFHLAKEYMVDEVVVEIGKVGRAVDRIKQFVSFVKPTKKPAALQRVLSRARNGLVIVFVNEKSTVATVAEALSKAGHAVAVIHGGKSQADRESALRAFRSGSRNVIVATDVLGRGIDVPNVTHVVNYDMPRQMEVYTHRIGRTARAGKGGEAHTFLTDADSGVFYYLKKFLRETNQSIPHALANHEAAMVKPGTVLDLS</sequence>
<feature type="compositionally biased region" description="Basic residues" evidence="9">
    <location>
        <begin position="86"/>
        <end position="98"/>
    </location>
</feature>
<dbReference type="STRING" id="461836.A0A0L0D5M1"/>
<comment type="similarity">
    <text evidence="6">Belongs to the DEAD box helicase family. DDX23/PRP28 subfamily.</text>
</comment>
<feature type="domain" description="Helicase ATP-binding" evidence="10">
    <location>
        <begin position="262"/>
        <end position="452"/>
    </location>
</feature>
<dbReference type="SMART" id="SM00487">
    <property type="entry name" value="DEXDc"/>
    <property type="match status" value="1"/>
</dbReference>
<dbReference type="AlphaFoldDB" id="A0A0L0D5M1"/>
<feature type="compositionally biased region" description="Low complexity" evidence="9">
    <location>
        <begin position="32"/>
        <end position="45"/>
    </location>
</feature>
<keyword evidence="3 8" id="KW-0378">Hydrolase</keyword>
<comment type="catalytic activity">
    <reaction evidence="7">
        <text>ATP + H2O = ADP + phosphate + H(+)</text>
        <dbReference type="Rhea" id="RHEA:13065"/>
        <dbReference type="ChEBI" id="CHEBI:15377"/>
        <dbReference type="ChEBI" id="CHEBI:15378"/>
        <dbReference type="ChEBI" id="CHEBI:30616"/>
        <dbReference type="ChEBI" id="CHEBI:43474"/>
        <dbReference type="ChEBI" id="CHEBI:456216"/>
        <dbReference type="EC" id="3.6.4.13"/>
    </reaction>
</comment>
<evidence type="ECO:0000256" key="6">
    <source>
        <dbReference type="ARBA" id="ARBA00037954"/>
    </source>
</evidence>
<evidence type="ECO:0000256" key="9">
    <source>
        <dbReference type="SAM" id="MobiDB-lite"/>
    </source>
</evidence>
<dbReference type="PROSITE" id="PS51192">
    <property type="entry name" value="HELICASE_ATP_BIND_1"/>
    <property type="match status" value="1"/>
</dbReference>
<evidence type="ECO:0000259" key="11">
    <source>
        <dbReference type="PROSITE" id="PS51194"/>
    </source>
</evidence>
<dbReference type="OMA" id="IFINYKR"/>
<protein>
    <recommendedName>
        <fullName evidence="1">RNA helicase</fullName>
        <ecNumber evidence="1">3.6.4.13</ecNumber>
    </recommendedName>
</protein>
<proteinExistence type="inferred from homology"/>
<dbReference type="SUPFAM" id="SSF52540">
    <property type="entry name" value="P-loop containing nucleoside triphosphate hydrolases"/>
    <property type="match status" value="1"/>
</dbReference>
<dbReference type="GO" id="GO:0003724">
    <property type="term" value="F:RNA helicase activity"/>
    <property type="evidence" value="ECO:0007669"/>
    <property type="project" value="UniProtKB-EC"/>
</dbReference>
<evidence type="ECO:0000256" key="8">
    <source>
        <dbReference type="RuleBase" id="RU000492"/>
    </source>
</evidence>
<dbReference type="InterPro" id="IPR011545">
    <property type="entry name" value="DEAD/DEAH_box_helicase_dom"/>
</dbReference>
<dbReference type="InterPro" id="IPR057479">
    <property type="entry name" value="PRP28/DDX23-like_helical"/>
</dbReference>
<dbReference type="eggNOG" id="KOG0333">
    <property type="taxonomic scope" value="Eukaryota"/>
</dbReference>
<dbReference type="InterPro" id="IPR001650">
    <property type="entry name" value="Helicase_C-like"/>
</dbReference>
<evidence type="ECO:0000259" key="10">
    <source>
        <dbReference type="PROSITE" id="PS51192"/>
    </source>
</evidence>
<dbReference type="RefSeq" id="XP_013759151.1">
    <property type="nucleotide sequence ID" value="XM_013903697.1"/>
</dbReference>
<feature type="region of interest" description="Disordered" evidence="9">
    <location>
        <begin position="71"/>
        <end position="115"/>
    </location>
</feature>
<dbReference type="GO" id="GO:0003676">
    <property type="term" value="F:nucleic acid binding"/>
    <property type="evidence" value="ECO:0007669"/>
    <property type="project" value="InterPro"/>
</dbReference>
<dbReference type="InterPro" id="IPR000629">
    <property type="entry name" value="RNA-helicase_DEAD-box_CS"/>
</dbReference>
<dbReference type="InterPro" id="IPR014001">
    <property type="entry name" value="Helicase_ATP-bd"/>
</dbReference>
<dbReference type="OrthoDB" id="196131at2759"/>
<dbReference type="Pfam" id="PF00271">
    <property type="entry name" value="Helicase_C"/>
    <property type="match status" value="1"/>
</dbReference>
<dbReference type="EC" id="3.6.4.13" evidence="1"/>
<dbReference type="Pfam" id="PF25430">
    <property type="entry name" value="DDX23"/>
    <property type="match status" value="1"/>
</dbReference>
<evidence type="ECO:0000256" key="2">
    <source>
        <dbReference type="ARBA" id="ARBA00022741"/>
    </source>
</evidence>
<evidence type="ECO:0000256" key="1">
    <source>
        <dbReference type="ARBA" id="ARBA00012552"/>
    </source>
</evidence>